<evidence type="ECO:0000256" key="8">
    <source>
        <dbReference type="ARBA" id="ARBA00022840"/>
    </source>
</evidence>
<dbReference type="SUPFAM" id="SSF52540">
    <property type="entry name" value="P-loop containing nucleoside triphosphate hydrolases"/>
    <property type="match status" value="1"/>
</dbReference>
<protein>
    <recommendedName>
        <fullName evidence="3">tRNA threonylcarbamoyladenosine biosynthesis protein TsaE</fullName>
    </recommendedName>
    <alternativeName>
        <fullName evidence="10">t(6)A37 threonylcarbamoyladenosine biosynthesis protein TsaE</fullName>
    </alternativeName>
</protein>
<accession>A0A0G1Y3Q6</accession>
<dbReference type="GO" id="GO:0005737">
    <property type="term" value="C:cytoplasm"/>
    <property type="evidence" value="ECO:0007669"/>
    <property type="project" value="UniProtKB-SubCell"/>
</dbReference>
<sequence length="158" mass="17324">MRVRRQELPEFVGNVMSMLAIRPRKNVATVIGLHGELGAGKTTFVQEVAKKLGVGEKVQSPTYVLIKKYQIPTQGDALAPRLSKASPFSELVHIDAYRLNSAGEFAALRIGEIFGDSANLIFIEWPERVSAALPAPDLVIKFSSEGAGESERFIEIEK</sequence>
<evidence type="ECO:0000313" key="11">
    <source>
        <dbReference type="EMBL" id="KKW37800.1"/>
    </source>
</evidence>
<dbReference type="Gene3D" id="3.40.50.300">
    <property type="entry name" value="P-loop containing nucleotide triphosphate hydrolases"/>
    <property type="match status" value="1"/>
</dbReference>
<name>A0A0G1Y3Q6_9BACT</name>
<dbReference type="AlphaFoldDB" id="A0A0G1Y3Q6"/>
<dbReference type="PANTHER" id="PTHR33540">
    <property type="entry name" value="TRNA THREONYLCARBAMOYLADENOSINE BIOSYNTHESIS PROTEIN TSAE"/>
    <property type="match status" value="1"/>
</dbReference>
<dbReference type="Pfam" id="PF02367">
    <property type="entry name" value="TsaE"/>
    <property type="match status" value="1"/>
</dbReference>
<evidence type="ECO:0000256" key="7">
    <source>
        <dbReference type="ARBA" id="ARBA00022741"/>
    </source>
</evidence>
<dbReference type="EMBL" id="LCRR01000003">
    <property type="protein sequence ID" value="KKW37800.1"/>
    <property type="molecule type" value="Genomic_DNA"/>
</dbReference>
<evidence type="ECO:0000256" key="9">
    <source>
        <dbReference type="ARBA" id="ARBA00022842"/>
    </source>
</evidence>
<dbReference type="GO" id="GO:0002949">
    <property type="term" value="P:tRNA threonylcarbamoyladenosine modification"/>
    <property type="evidence" value="ECO:0007669"/>
    <property type="project" value="InterPro"/>
</dbReference>
<dbReference type="GO" id="GO:0005524">
    <property type="term" value="F:ATP binding"/>
    <property type="evidence" value="ECO:0007669"/>
    <property type="project" value="UniProtKB-KW"/>
</dbReference>
<evidence type="ECO:0000256" key="2">
    <source>
        <dbReference type="ARBA" id="ARBA00007599"/>
    </source>
</evidence>
<reference evidence="11 12" key="1">
    <citation type="journal article" date="2015" name="Nature">
        <title>rRNA introns, odd ribosomes, and small enigmatic genomes across a large radiation of phyla.</title>
        <authorList>
            <person name="Brown C.T."/>
            <person name="Hug L.A."/>
            <person name="Thomas B.C."/>
            <person name="Sharon I."/>
            <person name="Castelle C.J."/>
            <person name="Singh A."/>
            <person name="Wilkins M.J."/>
            <person name="Williams K.H."/>
            <person name="Banfield J.F."/>
        </authorList>
    </citation>
    <scope>NUCLEOTIDE SEQUENCE [LARGE SCALE GENOMIC DNA]</scope>
</reference>
<keyword evidence="8" id="KW-0067">ATP-binding</keyword>
<dbReference type="GO" id="GO:0046872">
    <property type="term" value="F:metal ion binding"/>
    <property type="evidence" value="ECO:0007669"/>
    <property type="project" value="UniProtKB-KW"/>
</dbReference>
<gene>
    <name evidence="11" type="ORF">UY86_C0003G0022</name>
</gene>
<evidence type="ECO:0000256" key="1">
    <source>
        <dbReference type="ARBA" id="ARBA00004496"/>
    </source>
</evidence>
<evidence type="ECO:0000256" key="4">
    <source>
        <dbReference type="ARBA" id="ARBA00022490"/>
    </source>
</evidence>
<organism evidence="11 12">
    <name type="scientific">Candidatus Adlerbacteria bacterium GW2011_GWB1_54_7</name>
    <dbReference type="NCBI Taxonomy" id="1618607"/>
    <lineage>
        <taxon>Bacteria</taxon>
        <taxon>Candidatus Adleribacteriota</taxon>
    </lineage>
</organism>
<comment type="caution">
    <text evidence="11">The sequence shown here is derived from an EMBL/GenBank/DDBJ whole genome shotgun (WGS) entry which is preliminary data.</text>
</comment>
<evidence type="ECO:0000313" key="12">
    <source>
        <dbReference type="Proteomes" id="UP000033852"/>
    </source>
</evidence>
<proteinExistence type="inferred from homology"/>
<dbReference type="PATRIC" id="fig|1618607.3.peg.210"/>
<dbReference type="PANTHER" id="PTHR33540:SF2">
    <property type="entry name" value="TRNA THREONYLCARBAMOYLADENOSINE BIOSYNTHESIS PROTEIN TSAE"/>
    <property type="match status" value="1"/>
</dbReference>
<keyword evidence="6" id="KW-0479">Metal-binding</keyword>
<dbReference type="InterPro" id="IPR027417">
    <property type="entry name" value="P-loop_NTPase"/>
</dbReference>
<comment type="subcellular location">
    <subcellularLocation>
        <location evidence="1">Cytoplasm</location>
    </subcellularLocation>
</comment>
<keyword evidence="5" id="KW-0819">tRNA processing</keyword>
<keyword evidence="7" id="KW-0547">Nucleotide-binding</keyword>
<dbReference type="STRING" id="1618607.UY86_C0003G0022"/>
<evidence type="ECO:0000256" key="3">
    <source>
        <dbReference type="ARBA" id="ARBA00019010"/>
    </source>
</evidence>
<evidence type="ECO:0000256" key="5">
    <source>
        <dbReference type="ARBA" id="ARBA00022694"/>
    </source>
</evidence>
<dbReference type="Proteomes" id="UP000033852">
    <property type="component" value="Unassembled WGS sequence"/>
</dbReference>
<keyword evidence="4" id="KW-0963">Cytoplasm</keyword>
<keyword evidence="9" id="KW-0460">Magnesium</keyword>
<evidence type="ECO:0000256" key="6">
    <source>
        <dbReference type="ARBA" id="ARBA00022723"/>
    </source>
</evidence>
<comment type="similarity">
    <text evidence="2">Belongs to the TsaE family.</text>
</comment>
<dbReference type="InterPro" id="IPR003442">
    <property type="entry name" value="T6A_TsaE"/>
</dbReference>
<evidence type="ECO:0000256" key="10">
    <source>
        <dbReference type="ARBA" id="ARBA00032441"/>
    </source>
</evidence>